<protein>
    <submittedName>
        <fullName evidence="1">Uncharacterized protein</fullName>
    </submittedName>
</protein>
<dbReference type="HOGENOM" id="CLU_3381515_0_0_7"/>
<dbReference type="KEGG" id="dsa:Desal_1357"/>
<proteinExistence type="predicted"/>
<evidence type="ECO:0000313" key="2">
    <source>
        <dbReference type="Proteomes" id="UP000002601"/>
    </source>
</evidence>
<dbReference type="EMBL" id="CP001649">
    <property type="protein sequence ID" value="ACS79419.1"/>
    <property type="molecule type" value="Genomic_DNA"/>
</dbReference>
<sequence>MVIHCDPLLQMAYSYTRKQTIEDGNLIDVTGEG</sequence>
<accession>C6BRH9</accession>
<dbReference type="Proteomes" id="UP000002601">
    <property type="component" value="Chromosome"/>
</dbReference>
<reference evidence="1 2" key="1">
    <citation type="submission" date="2009-06" db="EMBL/GenBank/DDBJ databases">
        <title>Complete sequence of Desulfovibrio salexigens DSM 2638.</title>
        <authorList>
            <consortium name="US DOE Joint Genome Institute"/>
            <person name="Lucas S."/>
            <person name="Copeland A."/>
            <person name="Lapidus A."/>
            <person name="Glavina del Rio T."/>
            <person name="Tice H."/>
            <person name="Bruce D."/>
            <person name="Goodwin L."/>
            <person name="Pitluck S."/>
            <person name="Munk A.C."/>
            <person name="Brettin T."/>
            <person name="Detter J.C."/>
            <person name="Han C."/>
            <person name="Tapia R."/>
            <person name="Larimer F."/>
            <person name="Land M."/>
            <person name="Hauser L."/>
            <person name="Kyrpides N."/>
            <person name="Anderson I."/>
            <person name="Wall J.D."/>
            <person name="Arkin A.P."/>
            <person name="Dehal P."/>
            <person name="Chivian D."/>
            <person name="Giles B."/>
            <person name="Hazen T.C."/>
        </authorList>
    </citation>
    <scope>NUCLEOTIDE SEQUENCE [LARGE SCALE GENOMIC DNA]</scope>
    <source>
        <strain evidence="2">ATCC 14822 / DSM 2638 / NCIMB 8403 / VKM B-1763</strain>
    </source>
</reference>
<dbReference type="AlphaFoldDB" id="C6BRH9"/>
<name>C6BRH9_MARSD</name>
<gene>
    <name evidence="1" type="ordered locus">Desal_1357</name>
</gene>
<keyword evidence="2" id="KW-1185">Reference proteome</keyword>
<organism evidence="1 2">
    <name type="scientific">Maridesulfovibrio salexigens (strain ATCC 14822 / DSM 2638 / NCIMB 8403 / VKM B-1763)</name>
    <name type="common">Desulfovibrio salexigens</name>
    <dbReference type="NCBI Taxonomy" id="526222"/>
    <lineage>
        <taxon>Bacteria</taxon>
        <taxon>Pseudomonadati</taxon>
        <taxon>Thermodesulfobacteriota</taxon>
        <taxon>Desulfovibrionia</taxon>
        <taxon>Desulfovibrionales</taxon>
        <taxon>Desulfovibrionaceae</taxon>
        <taxon>Maridesulfovibrio</taxon>
    </lineage>
</organism>
<evidence type="ECO:0000313" key="1">
    <source>
        <dbReference type="EMBL" id="ACS79419.1"/>
    </source>
</evidence>